<dbReference type="EMBL" id="APGJ01000003">
    <property type="protein sequence ID" value="EYD73258.1"/>
    <property type="molecule type" value="Genomic_DNA"/>
</dbReference>
<organism evidence="2 3">
    <name type="scientific">Limimaricola hongkongensis DSM 17492</name>
    <dbReference type="NCBI Taxonomy" id="1122180"/>
    <lineage>
        <taxon>Bacteria</taxon>
        <taxon>Pseudomonadati</taxon>
        <taxon>Pseudomonadota</taxon>
        <taxon>Alphaproteobacteria</taxon>
        <taxon>Rhodobacterales</taxon>
        <taxon>Paracoccaceae</taxon>
        <taxon>Limimaricola</taxon>
    </lineage>
</organism>
<dbReference type="InterPro" id="IPR010664">
    <property type="entry name" value="LipoPS_assembly_LptC-rel"/>
</dbReference>
<reference evidence="2 3" key="1">
    <citation type="submission" date="2013-03" db="EMBL/GenBank/DDBJ databases">
        <authorList>
            <person name="Fiebig A."/>
            <person name="Goeker M."/>
            <person name="Klenk H.-P.P."/>
        </authorList>
    </citation>
    <scope>NUCLEOTIDE SEQUENCE [LARGE SCALE GENOMIC DNA]</scope>
    <source>
        <strain evidence="2 3">DSM 17492</strain>
    </source>
</reference>
<dbReference type="OrthoDB" id="7871110at2"/>
<evidence type="ECO:0000256" key="1">
    <source>
        <dbReference type="SAM" id="Phobius"/>
    </source>
</evidence>
<dbReference type="HOGENOM" id="CLU_114957_0_0_5"/>
<proteinExistence type="predicted"/>
<feature type="transmembrane region" description="Helical" evidence="1">
    <location>
        <begin position="12"/>
        <end position="34"/>
    </location>
</feature>
<comment type="caution">
    <text evidence="2">The sequence shown here is derived from an EMBL/GenBank/DDBJ whole genome shotgun (WGS) entry which is preliminary data.</text>
</comment>
<evidence type="ECO:0000313" key="2">
    <source>
        <dbReference type="EMBL" id="EYD73258.1"/>
    </source>
</evidence>
<dbReference type="eggNOG" id="COG5375">
    <property type="taxonomic scope" value="Bacteria"/>
</dbReference>
<accession>A0A017HGG8</accession>
<protein>
    <recommendedName>
        <fullName evidence="4">Lipopolysaccharide export system protein LptC</fullName>
    </recommendedName>
</protein>
<evidence type="ECO:0000313" key="3">
    <source>
        <dbReference type="Proteomes" id="UP000025047"/>
    </source>
</evidence>
<sequence>MHARDNAYSRFIGLAKVLLPLVGLVLLSTLFLIARGPGGSGEIPFAEIEAIAAEQRVSAPRFAARTENGASIALAADTVRPRDGAEGVFAVEAPRGTIDGPGDARIELRAGRGEVEPGRSLLRLDGPVSVHSTNGYSVETPTLEADLSTGGLVSTGEIAVTAPFGDLTAGAMRTALSETGDPRMVFSGGVRLLYDPANQGVRR</sequence>
<dbReference type="Pfam" id="PF06835">
    <property type="entry name" value="LptC"/>
    <property type="match status" value="1"/>
</dbReference>
<evidence type="ECO:0008006" key="4">
    <source>
        <dbReference type="Google" id="ProtNLM"/>
    </source>
</evidence>
<dbReference type="STRING" id="1122180.Lokhon_00785"/>
<keyword evidence="3" id="KW-1185">Reference proteome</keyword>
<name>A0A017HGG8_9RHOB</name>
<keyword evidence="1" id="KW-1133">Transmembrane helix</keyword>
<dbReference type="AlphaFoldDB" id="A0A017HGG8"/>
<dbReference type="RefSeq" id="WP_017927715.1">
    <property type="nucleotide sequence ID" value="NZ_KB822996.1"/>
</dbReference>
<keyword evidence="1" id="KW-0472">Membrane</keyword>
<keyword evidence="1" id="KW-0812">Transmembrane</keyword>
<gene>
    <name evidence="2" type="ORF">Lokhon_00785</name>
</gene>
<dbReference type="PATRIC" id="fig|1122180.6.peg.783"/>
<dbReference type="Proteomes" id="UP000025047">
    <property type="component" value="Unassembled WGS sequence"/>
</dbReference>